<dbReference type="Gene3D" id="1.10.10.60">
    <property type="entry name" value="Homeodomain-like"/>
    <property type="match status" value="1"/>
</dbReference>
<feature type="transmembrane region" description="Helical" evidence="4">
    <location>
        <begin position="6"/>
        <end position="22"/>
    </location>
</feature>
<keyword evidence="4" id="KW-0472">Membrane</keyword>
<dbReference type="InterPro" id="IPR018060">
    <property type="entry name" value="HTH_AraC"/>
</dbReference>
<feature type="transmembrane region" description="Helical" evidence="4">
    <location>
        <begin position="186"/>
        <end position="211"/>
    </location>
</feature>
<dbReference type="Pfam" id="PF12833">
    <property type="entry name" value="HTH_18"/>
    <property type="match status" value="1"/>
</dbReference>
<accession>A0A171A5E9</accession>
<dbReference type="InterPro" id="IPR009057">
    <property type="entry name" value="Homeodomain-like_sf"/>
</dbReference>
<reference evidence="7" key="2">
    <citation type="journal article" date="2017" name="Genome Announc.">
        <title>Draft genome sequence of Paludibacter jiangxiensis NM7(T), a propionate-producing fermentative bacterium.</title>
        <authorList>
            <person name="Qiu Y.-L."/>
            <person name="Tourlousse D.M."/>
            <person name="Matsuura N."/>
            <person name="Ohashi A."/>
            <person name="Sekiguchi Y."/>
        </authorList>
    </citation>
    <scope>NUCLEOTIDE SEQUENCE [LARGE SCALE GENOMIC DNA]</scope>
    <source>
        <strain evidence="7">NM7</strain>
    </source>
</reference>
<evidence type="ECO:0000259" key="5">
    <source>
        <dbReference type="PROSITE" id="PS01124"/>
    </source>
</evidence>
<dbReference type="GO" id="GO:0043565">
    <property type="term" value="F:sequence-specific DNA binding"/>
    <property type="evidence" value="ECO:0007669"/>
    <property type="project" value="InterPro"/>
</dbReference>
<keyword evidence="3" id="KW-0804">Transcription</keyword>
<feature type="domain" description="HTH araC/xylS-type" evidence="5">
    <location>
        <begin position="285"/>
        <end position="392"/>
    </location>
</feature>
<feature type="transmembrane region" description="Helical" evidence="4">
    <location>
        <begin position="93"/>
        <end position="112"/>
    </location>
</feature>
<keyword evidence="2" id="KW-0238">DNA-binding</keyword>
<comment type="caution">
    <text evidence="6">The sequence shown here is derived from an EMBL/GenBank/DDBJ whole genome shotgun (WGS) entry which is preliminary data.</text>
</comment>
<evidence type="ECO:0000256" key="4">
    <source>
        <dbReference type="SAM" id="Phobius"/>
    </source>
</evidence>
<keyword evidence="4" id="KW-0812">Transmembrane</keyword>
<evidence type="ECO:0000256" key="1">
    <source>
        <dbReference type="ARBA" id="ARBA00023015"/>
    </source>
</evidence>
<organism evidence="6 7">
    <name type="scientific">Paludibacter jiangxiensis</name>
    <dbReference type="NCBI Taxonomy" id="681398"/>
    <lineage>
        <taxon>Bacteria</taxon>
        <taxon>Pseudomonadati</taxon>
        <taxon>Bacteroidota</taxon>
        <taxon>Bacteroidia</taxon>
        <taxon>Bacteroidales</taxon>
        <taxon>Paludibacteraceae</taxon>
        <taxon>Paludibacter</taxon>
    </lineage>
</organism>
<dbReference type="STRING" id="681398.PJIAN_3621"/>
<keyword evidence="1" id="KW-0805">Transcription regulation</keyword>
<evidence type="ECO:0000256" key="3">
    <source>
        <dbReference type="ARBA" id="ARBA00023163"/>
    </source>
</evidence>
<sequence length="395" mass="45631">MGLYITGFGMLLSLVLALYSRLHFRGNIYLAIFFFLFNLQEFAIVALHVENNHVIAAVMLYHFAPVFFLIGPAFYLYSRSIVTNSARLYKKDLWHLLPVIVTFIVLWKYYFWSFDHKVSLAVEISKGIQAYLFGFPSIIPQAYINLLRSLITIVYIGYAGWLFYTNLPQIRSHSLLRSKQRQSVELWLNVTFICTIALYIIYLLASIQLVAFNRTDIVGPKHIIIPLIYMVLNVILLFCPQILYGLPSHVANTDDIEDQPAIENPENTKNSGSPDLLLFTDEYIDEIKRKLHDVVTQKEYCNLDLSRSKLSNLTGIPLHHLSYYFSNILNLKFTDWRNQLRVDHAKKLISSDMMKTMTLDAIANQCGFGNRQNFIASFKKMTSMTPSEYLNSTKK</sequence>
<keyword evidence="4" id="KW-1133">Transmembrane helix</keyword>
<keyword evidence="7" id="KW-1185">Reference proteome</keyword>
<dbReference type="PANTHER" id="PTHR43280:SF29">
    <property type="entry name" value="ARAC-FAMILY TRANSCRIPTIONAL REGULATOR"/>
    <property type="match status" value="1"/>
</dbReference>
<feature type="transmembrane region" description="Helical" evidence="4">
    <location>
        <begin position="223"/>
        <end position="246"/>
    </location>
</feature>
<dbReference type="Proteomes" id="UP000076586">
    <property type="component" value="Unassembled WGS sequence"/>
</dbReference>
<evidence type="ECO:0000313" key="7">
    <source>
        <dbReference type="Proteomes" id="UP000076586"/>
    </source>
</evidence>
<dbReference type="GO" id="GO:0003700">
    <property type="term" value="F:DNA-binding transcription factor activity"/>
    <property type="evidence" value="ECO:0007669"/>
    <property type="project" value="InterPro"/>
</dbReference>
<dbReference type="EMBL" id="BDCR01000003">
    <property type="protein sequence ID" value="GAT63303.1"/>
    <property type="molecule type" value="Genomic_DNA"/>
</dbReference>
<dbReference type="SUPFAM" id="SSF46689">
    <property type="entry name" value="Homeodomain-like"/>
    <property type="match status" value="1"/>
</dbReference>
<dbReference type="RefSeq" id="WP_068704336.1">
    <property type="nucleotide sequence ID" value="NZ_BDCR01000003.1"/>
</dbReference>
<feature type="transmembrane region" description="Helical" evidence="4">
    <location>
        <begin position="55"/>
        <end position="77"/>
    </location>
</feature>
<dbReference type="SMART" id="SM00342">
    <property type="entry name" value="HTH_ARAC"/>
    <property type="match status" value="1"/>
</dbReference>
<dbReference type="PANTHER" id="PTHR43280">
    <property type="entry name" value="ARAC-FAMILY TRANSCRIPTIONAL REGULATOR"/>
    <property type="match status" value="1"/>
</dbReference>
<dbReference type="InterPro" id="IPR018062">
    <property type="entry name" value="HTH_AraC-typ_CS"/>
</dbReference>
<dbReference type="PROSITE" id="PS00041">
    <property type="entry name" value="HTH_ARAC_FAMILY_1"/>
    <property type="match status" value="1"/>
</dbReference>
<name>A0A171A5E9_9BACT</name>
<evidence type="ECO:0000256" key="2">
    <source>
        <dbReference type="ARBA" id="ARBA00023125"/>
    </source>
</evidence>
<dbReference type="AlphaFoldDB" id="A0A171A5E9"/>
<proteinExistence type="predicted"/>
<dbReference type="OrthoDB" id="5492415at2"/>
<reference evidence="7" key="1">
    <citation type="submission" date="2016-04" db="EMBL/GenBank/DDBJ databases">
        <title>Draft genome sequence of Paludibacter jiangxiensis strain NM7.</title>
        <authorList>
            <person name="Qiu Y."/>
            <person name="Matsuura N."/>
            <person name="Ohashi A."/>
            <person name="Tourlousse M.D."/>
            <person name="Sekiguchi Y."/>
        </authorList>
    </citation>
    <scope>NUCLEOTIDE SEQUENCE [LARGE SCALE GENOMIC DNA]</scope>
    <source>
        <strain evidence="7">NM7</strain>
    </source>
</reference>
<feature type="transmembrane region" description="Helical" evidence="4">
    <location>
        <begin position="142"/>
        <end position="165"/>
    </location>
</feature>
<dbReference type="PROSITE" id="PS01124">
    <property type="entry name" value="HTH_ARAC_FAMILY_2"/>
    <property type="match status" value="1"/>
</dbReference>
<protein>
    <submittedName>
        <fullName evidence="6">Helix-turn-helix domain-containing protein</fullName>
    </submittedName>
</protein>
<gene>
    <name evidence="6" type="ORF">PJIAN_3621</name>
</gene>
<evidence type="ECO:0000313" key="6">
    <source>
        <dbReference type="EMBL" id="GAT63303.1"/>
    </source>
</evidence>
<feature type="transmembrane region" description="Helical" evidence="4">
    <location>
        <begin position="29"/>
        <end position="49"/>
    </location>
</feature>